<evidence type="ECO:0000313" key="2">
    <source>
        <dbReference type="EMBL" id="MTD13607.1"/>
    </source>
</evidence>
<sequence length="174" mass="18364">MVISTVATSTVPSTATSNPCGEPNTDAFDPIAPPASLAEMASTAQAVVIAVAGDRSVVTVRQAGTPVPFTDTEIHVEQVLAGDLDTTDLLFRQVGSPTHCVDPSSVILSPGSRYVLAISPWYLRRGEPPSGRWSANGSGIFGLKGTTVLRIYPDWPQVPAEMPLSEFVEELTGR</sequence>
<gene>
    <name evidence="2" type="ORF">GIS00_06575</name>
</gene>
<protein>
    <submittedName>
        <fullName evidence="2">Uncharacterized protein</fullName>
    </submittedName>
</protein>
<dbReference type="AlphaFoldDB" id="A0A7K1FHK1"/>
<name>A0A7K1FHK1_9ACTN</name>
<comment type="caution">
    <text evidence="2">The sequence shown here is derived from an EMBL/GenBank/DDBJ whole genome shotgun (WGS) entry which is preliminary data.</text>
</comment>
<feature type="compositionally biased region" description="Low complexity" evidence="1">
    <location>
        <begin position="1"/>
        <end position="17"/>
    </location>
</feature>
<keyword evidence="3" id="KW-1185">Reference proteome</keyword>
<reference evidence="2 3" key="1">
    <citation type="submission" date="2019-11" db="EMBL/GenBank/DDBJ databases">
        <authorList>
            <person name="Jiang L.-Q."/>
        </authorList>
    </citation>
    <scope>NUCLEOTIDE SEQUENCE [LARGE SCALE GENOMIC DNA]</scope>
    <source>
        <strain evidence="2 3">YIM 132087</strain>
    </source>
</reference>
<evidence type="ECO:0000256" key="1">
    <source>
        <dbReference type="SAM" id="MobiDB-lite"/>
    </source>
</evidence>
<evidence type="ECO:0000313" key="3">
    <source>
        <dbReference type="Proteomes" id="UP000460221"/>
    </source>
</evidence>
<feature type="region of interest" description="Disordered" evidence="1">
    <location>
        <begin position="1"/>
        <end position="26"/>
    </location>
</feature>
<organism evidence="2 3">
    <name type="scientific">Nakamurella alba</name>
    <dbReference type="NCBI Taxonomy" id="2665158"/>
    <lineage>
        <taxon>Bacteria</taxon>
        <taxon>Bacillati</taxon>
        <taxon>Actinomycetota</taxon>
        <taxon>Actinomycetes</taxon>
        <taxon>Nakamurellales</taxon>
        <taxon>Nakamurellaceae</taxon>
        <taxon>Nakamurella</taxon>
    </lineage>
</organism>
<proteinExistence type="predicted"/>
<dbReference type="Proteomes" id="UP000460221">
    <property type="component" value="Unassembled WGS sequence"/>
</dbReference>
<dbReference type="EMBL" id="WLYK01000001">
    <property type="protein sequence ID" value="MTD13607.1"/>
    <property type="molecule type" value="Genomic_DNA"/>
</dbReference>
<accession>A0A7K1FHK1</accession>